<proteinExistence type="predicted"/>
<evidence type="ECO:0000313" key="4">
    <source>
        <dbReference type="Proteomes" id="UP001237592"/>
    </source>
</evidence>
<accession>A0ABU0XZ99</accession>
<comment type="caution">
    <text evidence="3">The sequence shown here is derived from an EMBL/GenBank/DDBJ whole genome shotgun (WGS) entry which is preliminary data.</text>
</comment>
<evidence type="ECO:0000256" key="1">
    <source>
        <dbReference type="ARBA" id="ARBA00022729"/>
    </source>
</evidence>
<dbReference type="PIRSF" id="PIRSF002825">
    <property type="entry name" value="CfbpA"/>
    <property type="match status" value="1"/>
</dbReference>
<dbReference type="CDD" id="cd13544">
    <property type="entry name" value="PBP2_Fbp_like_1"/>
    <property type="match status" value="1"/>
</dbReference>
<name>A0ABU0XZ99_9BURK</name>
<protein>
    <submittedName>
        <fullName evidence="3">ABC transporter substrate-binding protein</fullName>
    </submittedName>
</protein>
<organism evidence="3 4">
    <name type="scientific">Janthinobacterium lividum</name>
    <dbReference type="NCBI Taxonomy" id="29581"/>
    <lineage>
        <taxon>Bacteria</taxon>
        <taxon>Pseudomonadati</taxon>
        <taxon>Pseudomonadota</taxon>
        <taxon>Betaproteobacteria</taxon>
        <taxon>Burkholderiales</taxon>
        <taxon>Oxalobacteraceae</taxon>
        <taxon>Janthinobacterium</taxon>
    </lineage>
</organism>
<dbReference type="Proteomes" id="UP001237592">
    <property type="component" value="Unassembled WGS sequence"/>
</dbReference>
<dbReference type="SUPFAM" id="SSF53850">
    <property type="entry name" value="Periplasmic binding protein-like II"/>
    <property type="match status" value="1"/>
</dbReference>
<keyword evidence="1 2" id="KW-0732">Signal</keyword>
<dbReference type="EMBL" id="JAVFKP010000007">
    <property type="protein sequence ID" value="MDQ4628909.1"/>
    <property type="molecule type" value="Genomic_DNA"/>
</dbReference>
<feature type="chain" id="PRO_5045330984" evidence="2">
    <location>
        <begin position="40"/>
        <end position="357"/>
    </location>
</feature>
<keyword evidence="4" id="KW-1185">Reference proteome</keyword>
<dbReference type="PANTHER" id="PTHR30006:SF2">
    <property type="entry name" value="ABC TRANSPORTER SUBSTRATE-BINDING PROTEIN"/>
    <property type="match status" value="1"/>
</dbReference>
<evidence type="ECO:0000313" key="3">
    <source>
        <dbReference type="EMBL" id="MDQ4628909.1"/>
    </source>
</evidence>
<dbReference type="RefSeq" id="WP_307780387.1">
    <property type="nucleotide sequence ID" value="NZ_JAVFKP010000007.1"/>
</dbReference>
<dbReference type="PANTHER" id="PTHR30006">
    <property type="entry name" value="THIAMINE-BINDING PERIPLASMIC PROTEIN-RELATED"/>
    <property type="match status" value="1"/>
</dbReference>
<reference evidence="3 4" key="1">
    <citation type="submission" date="2023-08" db="EMBL/GenBank/DDBJ databases">
        <title>Draft genome sequence of Janthinobacterium lividum.</title>
        <authorList>
            <person name="Chun B.H."/>
            <person name="Lee Y."/>
        </authorList>
    </citation>
    <scope>NUCLEOTIDE SEQUENCE [LARGE SCALE GENOMIC DNA]</scope>
    <source>
        <strain evidence="3 4">AMJK</strain>
    </source>
</reference>
<sequence>MIFPNLAVSRAARLRRVLGAAAVALAACMAWALPAVAQAAGQLNLYCAYPDAAMCQALANGFGARHGVKVSVVQKPTGELYAQIKGEAGNPKGDLWWGGSGDSFLQAAQDGLLETYRSPQLAQLAAWSLIQAEQSAYRSVGVYRAVMVLAYNTELLKKKKLAPPQCWRNLVDPLYKGEIELSNPASSGTAYMMLATMAQLFGEDGAFRYLQQLHPSVTSYSRSGAGPLKAVARGEASIGVAMLHGVMTERENGFPVAYTLPCEGTGAEAGSMAILRNARNLANARLFYDWALGAEAQALPYSLRQYPLPANRGIKLPPGMPDLAKAKFLDYDYAKFGSREQHALLLGRWNKDVASAQ</sequence>
<gene>
    <name evidence="3" type="ORF">RB624_23775</name>
</gene>
<evidence type="ECO:0000256" key="2">
    <source>
        <dbReference type="SAM" id="SignalP"/>
    </source>
</evidence>
<dbReference type="InterPro" id="IPR026045">
    <property type="entry name" value="Ferric-bd"/>
</dbReference>
<dbReference type="Pfam" id="PF13343">
    <property type="entry name" value="SBP_bac_6"/>
    <property type="match status" value="1"/>
</dbReference>
<feature type="signal peptide" evidence="2">
    <location>
        <begin position="1"/>
        <end position="39"/>
    </location>
</feature>
<dbReference type="Gene3D" id="3.40.190.10">
    <property type="entry name" value="Periplasmic binding protein-like II"/>
    <property type="match status" value="2"/>
</dbReference>